<name>A0A2R5G6M0_9STRA</name>
<keyword evidence="6 8" id="KW-0472">Membrane</keyword>
<organism evidence="9 10">
    <name type="scientific">Hondaea fermentalgiana</name>
    <dbReference type="NCBI Taxonomy" id="2315210"/>
    <lineage>
        <taxon>Eukaryota</taxon>
        <taxon>Sar</taxon>
        <taxon>Stramenopiles</taxon>
        <taxon>Bigyra</taxon>
        <taxon>Labyrinthulomycetes</taxon>
        <taxon>Thraustochytrida</taxon>
        <taxon>Thraustochytriidae</taxon>
        <taxon>Hondaea</taxon>
    </lineage>
</organism>
<evidence type="ECO:0000256" key="1">
    <source>
        <dbReference type="ARBA" id="ARBA00004141"/>
    </source>
</evidence>
<dbReference type="GO" id="GO:0005886">
    <property type="term" value="C:plasma membrane"/>
    <property type="evidence" value="ECO:0007669"/>
    <property type="project" value="TreeGrafter"/>
</dbReference>
<sequence length="341" mass="36401">MALESTSQDELNVLNEKDEEVRELEAKAIGRPEAGQSVEEDFDDGIPAMHRRYIAWTQRMRGHPTETADEMRPPNLWQQLLAEAIGTGIVCLFGLGINCAAIICGAYAGLFPVGALWGMVVTLAVLSTASVSGAHLNPAISLAFAILRPEHFPVWKLVPFWVAQLAGAIVGSGICYGCFANMIAIKEEADGLVRGELGSELTSSPFNSYFPNPSFVTSETRWTYATVSPAGAFGIEALGTGFLMFVVLCLTDGRHQLRISGGTVAIGIGVTVCVIVSVFAPIDQTSINPARDLGPRIVTYALGWDSISIPGPQSGMWTYIIGPCIGTPIGGLLHDLLMYGL</sequence>
<dbReference type="GO" id="GO:0015250">
    <property type="term" value="F:water channel activity"/>
    <property type="evidence" value="ECO:0007669"/>
    <property type="project" value="TreeGrafter"/>
</dbReference>
<gene>
    <name evidence="9" type="ORF">FCC1311_028612</name>
</gene>
<dbReference type="InParanoid" id="A0A2R5G6M0"/>
<keyword evidence="3 7" id="KW-0813">Transport</keyword>
<dbReference type="GO" id="GO:0015254">
    <property type="term" value="F:glycerol channel activity"/>
    <property type="evidence" value="ECO:0007669"/>
    <property type="project" value="TreeGrafter"/>
</dbReference>
<dbReference type="InterPro" id="IPR050363">
    <property type="entry name" value="MIP/Aquaporin"/>
</dbReference>
<evidence type="ECO:0000256" key="5">
    <source>
        <dbReference type="ARBA" id="ARBA00022989"/>
    </source>
</evidence>
<dbReference type="EMBL" id="BEYU01000022">
    <property type="protein sequence ID" value="GBG26640.1"/>
    <property type="molecule type" value="Genomic_DNA"/>
</dbReference>
<dbReference type="PROSITE" id="PS00221">
    <property type="entry name" value="MIP"/>
    <property type="match status" value="1"/>
</dbReference>
<dbReference type="Pfam" id="PF00230">
    <property type="entry name" value="MIP"/>
    <property type="match status" value="1"/>
</dbReference>
<evidence type="ECO:0000256" key="8">
    <source>
        <dbReference type="SAM" id="Phobius"/>
    </source>
</evidence>
<reference evidence="9 10" key="1">
    <citation type="submission" date="2017-12" db="EMBL/GenBank/DDBJ databases">
        <title>Sequencing, de novo assembly and annotation of complete genome of a new Thraustochytrid species, strain FCC1311.</title>
        <authorList>
            <person name="Sedici K."/>
            <person name="Godart F."/>
            <person name="Aiese Cigliano R."/>
            <person name="Sanseverino W."/>
            <person name="Barakat M."/>
            <person name="Ortet P."/>
            <person name="Marechal E."/>
            <person name="Cagnac O."/>
            <person name="Amato A."/>
        </authorList>
    </citation>
    <scope>NUCLEOTIDE SEQUENCE [LARGE SCALE GENOMIC DNA]</scope>
</reference>
<dbReference type="PANTHER" id="PTHR43829">
    <property type="entry name" value="AQUAPORIN OR AQUAGLYCEROPORIN RELATED"/>
    <property type="match status" value="1"/>
</dbReference>
<dbReference type="Proteomes" id="UP000241890">
    <property type="component" value="Unassembled WGS sequence"/>
</dbReference>
<dbReference type="OrthoDB" id="3222at2759"/>
<feature type="transmembrane region" description="Helical" evidence="8">
    <location>
        <begin position="262"/>
        <end position="282"/>
    </location>
</feature>
<dbReference type="AlphaFoldDB" id="A0A2R5G6M0"/>
<keyword evidence="10" id="KW-1185">Reference proteome</keyword>
<comment type="subcellular location">
    <subcellularLocation>
        <location evidence="1">Membrane</location>
        <topology evidence="1">Multi-pass membrane protein</topology>
    </subcellularLocation>
</comment>
<feature type="transmembrane region" description="Helical" evidence="8">
    <location>
        <begin position="114"/>
        <end position="136"/>
    </location>
</feature>
<keyword evidence="4 7" id="KW-0812">Transmembrane</keyword>
<dbReference type="InterPro" id="IPR023271">
    <property type="entry name" value="Aquaporin-like"/>
</dbReference>
<dbReference type="InterPro" id="IPR000425">
    <property type="entry name" value="MIP"/>
</dbReference>
<protein>
    <submittedName>
        <fullName evidence="9">Aquaporin-3</fullName>
    </submittedName>
</protein>
<proteinExistence type="inferred from homology"/>
<accession>A0A2R5G6M0</accession>
<dbReference type="PANTHER" id="PTHR43829:SF9">
    <property type="entry name" value="AQUAPORIN-9"/>
    <property type="match status" value="1"/>
</dbReference>
<evidence type="ECO:0000256" key="4">
    <source>
        <dbReference type="ARBA" id="ARBA00022692"/>
    </source>
</evidence>
<evidence type="ECO:0000256" key="3">
    <source>
        <dbReference type="ARBA" id="ARBA00022448"/>
    </source>
</evidence>
<comment type="caution">
    <text evidence="9">The sequence shown here is derived from an EMBL/GenBank/DDBJ whole genome shotgun (WGS) entry which is preliminary data.</text>
</comment>
<evidence type="ECO:0000256" key="2">
    <source>
        <dbReference type="ARBA" id="ARBA00006175"/>
    </source>
</evidence>
<keyword evidence="5 8" id="KW-1133">Transmembrane helix</keyword>
<evidence type="ECO:0000256" key="6">
    <source>
        <dbReference type="ARBA" id="ARBA00023136"/>
    </source>
</evidence>
<feature type="transmembrane region" description="Helical" evidence="8">
    <location>
        <begin position="230"/>
        <end position="250"/>
    </location>
</feature>
<comment type="similarity">
    <text evidence="2 7">Belongs to the MIP/aquaporin (TC 1.A.8) family.</text>
</comment>
<evidence type="ECO:0000256" key="7">
    <source>
        <dbReference type="RuleBase" id="RU000477"/>
    </source>
</evidence>
<evidence type="ECO:0000313" key="9">
    <source>
        <dbReference type="EMBL" id="GBG26640.1"/>
    </source>
</evidence>
<dbReference type="Gene3D" id="1.20.1080.10">
    <property type="entry name" value="Glycerol uptake facilitator protein"/>
    <property type="match status" value="1"/>
</dbReference>
<feature type="transmembrane region" description="Helical" evidence="8">
    <location>
        <begin position="80"/>
        <end position="108"/>
    </location>
</feature>
<feature type="transmembrane region" description="Helical" evidence="8">
    <location>
        <begin position="157"/>
        <end position="185"/>
    </location>
</feature>
<dbReference type="SUPFAM" id="SSF81338">
    <property type="entry name" value="Aquaporin-like"/>
    <property type="match status" value="1"/>
</dbReference>
<evidence type="ECO:0000313" key="10">
    <source>
        <dbReference type="Proteomes" id="UP000241890"/>
    </source>
</evidence>
<dbReference type="PRINTS" id="PR00783">
    <property type="entry name" value="MINTRINSICP"/>
</dbReference>
<dbReference type="InterPro" id="IPR022357">
    <property type="entry name" value="MIP_CS"/>
</dbReference>